<dbReference type="GO" id="GO:0004497">
    <property type="term" value="F:monooxygenase activity"/>
    <property type="evidence" value="ECO:0007669"/>
    <property type="project" value="InterPro"/>
</dbReference>
<dbReference type="InterPro" id="IPR017972">
    <property type="entry name" value="Cyt_P450_CS"/>
</dbReference>
<comment type="similarity">
    <text evidence="3">Belongs to the cytochrome P450 family.</text>
</comment>
<comment type="subcellular location">
    <subcellularLocation>
        <location evidence="2">Membrane</location>
        <topology evidence="2">Single-pass membrane protein</topology>
    </subcellularLocation>
</comment>
<dbReference type="PROSITE" id="PS00086">
    <property type="entry name" value="CYTOCHROME_P450"/>
    <property type="match status" value="1"/>
</dbReference>
<comment type="caution">
    <text evidence="9">The sequence shown here is derived from an EMBL/GenBank/DDBJ whole genome shotgun (WGS) entry which is preliminary data.</text>
</comment>
<proteinExistence type="inferred from homology"/>
<dbReference type="SUPFAM" id="SSF48264">
    <property type="entry name" value="Cytochrome P450"/>
    <property type="match status" value="3"/>
</dbReference>
<dbReference type="Gene3D" id="1.10.630.10">
    <property type="entry name" value="Cytochrome P450"/>
    <property type="match status" value="4"/>
</dbReference>
<dbReference type="CDD" id="cd11064">
    <property type="entry name" value="CYP86A"/>
    <property type="match status" value="2"/>
</dbReference>
<dbReference type="GO" id="GO:0005506">
    <property type="term" value="F:iron ion binding"/>
    <property type="evidence" value="ECO:0007669"/>
    <property type="project" value="InterPro"/>
</dbReference>
<evidence type="ECO:0000256" key="3">
    <source>
        <dbReference type="ARBA" id="ARBA00010617"/>
    </source>
</evidence>
<keyword evidence="5" id="KW-0560">Oxidoreductase</keyword>
<feature type="binding site" description="axial binding residue" evidence="7">
    <location>
        <position position="454"/>
    </location>
    <ligand>
        <name>heme</name>
        <dbReference type="ChEBI" id="CHEBI:30413"/>
    </ligand>
    <ligandPart>
        <name>Fe</name>
        <dbReference type="ChEBI" id="CHEBI:18248"/>
    </ligandPart>
</feature>
<dbReference type="GO" id="GO:0016020">
    <property type="term" value="C:membrane"/>
    <property type="evidence" value="ECO:0007669"/>
    <property type="project" value="UniProtKB-SubCell"/>
</dbReference>
<evidence type="ECO:0000256" key="1">
    <source>
        <dbReference type="ARBA" id="ARBA00001971"/>
    </source>
</evidence>
<dbReference type="AlphaFoldDB" id="A0AAW2VJ37"/>
<evidence type="ECO:0000256" key="4">
    <source>
        <dbReference type="ARBA" id="ARBA00022723"/>
    </source>
</evidence>
<dbReference type="InterPro" id="IPR036396">
    <property type="entry name" value="Cyt_P450_sf"/>
</dbReference>
<dbReference type="GO" id="GO:0020037">
    <property type="term" value="F:heme binding"/>
    <property type="evidence" value="ECO:0007669"/>
    <property type="project" value="InterPro"/>
</dbReference>
<dbReference type="PANTHER" id="PTHR24296">
    <property type="entry name" value="CYTOCHROME P450"/>
    <property type="match status" value="1"/>
</dbReference>
<evidence type="ECO:0000256" key="8">
    <source>
        <dbReference type="SAM" id="Phobius"/>
    </source>
</evidence>
<reference evidence="9" key="1">
    <citation type="submission" date="2020-06" db="EMBL/GenBank/DDBJ databases">
        <authorList>
            <person name="Li T."/>
            <person name="Hu X."/>
            <person name="Zhang T."/>
            <person name="Song X."/>
            <person name="Zhang H."/>
            <person name="Dai N."/>
            <person name="Sheng W."/>
            <person name="Hou X."/>
            <person name="Wei L."/>
        </authorList>
    </citation>
    <scope>NUCLEOTIDE SEQUENCE</scope>
    <source>
        <strain evidence="9">G02</strain>
        <tissue evidence="9">Leaf</tissue>
    </source>
</reference>
<keyword evidence="4 7" id="KW-0479">Metal-binding</keyword>
<gene>
    <name evidence="9" type="ORF">Sradi_0524400</name>
</gene>
<evidence type="ECO:0000313" key="9">
    <source>
        <dbReference type="EMBL" id="KAL0428984.1"/>
    </source>
</evidence>
<dbReference type="EMBL" id="JACGWJ010000003">
    <property type="protein sequence ID" value="KAL0428984.1"/>
    <property type="molecule type" value="Genomic_DNA"/>
</dbReference>
<dbReference type="PRINTS" id="PR00385">
    <property type="entry name" value="P450"/>
</dbReference>
<keyword evidence="8" id="KW-1133">Transmembrane helix</keyword>
<sequence>MDILYAVFCITTIAVLLLFILFSALVLRIFIGKSIRNLSYPPVVGTVFNQLFYFNRLYDYQTEMAKRHKTSRLLAPDQSEIYTTEPRNIEHILKTNFSNYSKGRYNQDILTDLFGQGIFIVDSEKWRQQRKLASFEFSTRVLRDFSCSVFRKNAAKLVRTINEFSRNNQVFDIQALLMRCTLDSIFKVGFGVELNCLEGSNTEGNEFIKAFDDSNELVYWRYADPLWKLKRYLNIGGEATLIKNIKFIHNFVDKVIRTKRAQIEKEQHCNDKEDILSRFLVESKKDPGTMTDQYLRDIILNFMIAGKDTTANTLSWFIYVLCKNPLIQENVAQEVRRICSPQNEDSVDNFVESITDKALEEMHYLHATLTETLRLYPAVPVDGRCAETDDTLPDGFKLKKGDGVYYMAYAMGRMAHIWGDDAEEFKPERWLKNGTFQPESPFKFVAFNAGPRICLGKDFAYRQMKIVSAALVHFFSSLLNGKPHGFSPQPNTICGYNASFYIIFSVLIVKLLSKKLQGKKKYHPIGGTVFNQLLNFYRVHDYMADLAGKYKTYRLIAPFRSEVYTSDPANVEHMLKTNFENYGKGPYNCGILGDLFGDGIFAVDGHKWREQRKVSSLEFSTRVLRDYSSIVFRKNAVRLAKILSGAATSNQPVDIQDLFMKSTFDSISEVAFGVELDSLGGSNEEGAKFSVAVDDMRLKKDDILSRFLQLTEANPKYLRDITMSFLIAGKDTTATTLSWFIYMLCKYPHIQEKVAQEIKEATGCKEIADISEFAACVTEETLEKMHYLHAALTETLRIYPPVPVDAKQCFCDDIMPDGFSVKKGDMVAYQPYAMGRMKSIWGNDAEEFKPERWLDKNGCFQQASPFKFTAFQDAKQCLCDDIMPDGFSVKKGDMVAYQPYAMGRMKSIWGNDAEEYKPERWLDKNGCFQQASPFKFTAFQHPNKQAGLRLCLGKEFAYRQMKIFSAILLRFFTVELSDERKAVKYRPMLTLLINGGLIVRFFHRMDEKLHEA</sequence>
<keyword evidence="8" id="KW-0812">Transmembrane</keyword>
<protein>
    <submittedName>
        <fullName evidence="9">Cytochrome</fullName>
    </submittedName>
</protein>
<dbReference type="Pfam" id="PF00067">
    <property type="entry name" value="p450"/>
    <property type="match status" value="4"/>
</dbReference>
<keyword evidence="7" id="KW-0349">Heme</keyword>
<keyword evidence="8" id="KW-0472">Membrane</keyword>
<name>A0AAW2VJ37_SESRA</name>
<comment type="cofactor">
    <cofactor evidence="1 7">
        <name>heme</name>
        <dbReference type="ChEBI" id="CHEBI:30413"/>
    </cofactor>
</comment>
<dbReference type="InterPro" id="IPR002401">
    <property type="entry name" value="Cyt_P450_E_grp-I"/>
</dbReference>
<dbReference type="InterPro" id="IPR001128">
    <property type="entry name" value="Cyt_P450"/>
</dbReference>
<reference evidence="9" key="2">
    <citation type="journal article" date="2024" name="Plant">
        <title>Genomic evolution and insights into agronomic trait innovations of Sesamum species.</title>
        <authorList>
            <person name="Miao H."/>
            <person name="Wang L."/>
            <person name="Qu L."/>
            <person name="Liu H."/>
            <person name="Sun Y."/>
            <person name="Le M."/>
            <person name="Wang Q."/>
            <person name="Wei S."/>
            <person name="Zheng Y."/>
            <person name="Lin W."/>
            <person name="Duan Y."/>
            <person name="Cao H."/>
            <person name="Xiong S."/>
            <person name="Wang X."/>
            <person name="Wei L."/>
            <person name="Li C."/>
            <person name="Ma Q."/>
            <person name="Ju M."/>
            <person name="Zhao R."/>
            <person name="Li G."/>
            <person name="Mu C."/>
            <person name="Tian Q."/>
            <person name="Mei H."/>
            <person name="Zhang T."/>
            <person name="Gao T."/>
            <person name="Zhang H."/>
        </authorList>
    </citation>
    <scope>NUCLEOTIDE SEQUENCE</scope>
    <source>
        <strain evidence="9">G02</strain>
    </source>
</reference>
<feature type="transmembrane region" description="Helical" evidence="8">
    <location>
        <begin position="7"/>
        <end position="31"/>
    </location>
</feature>
<dbReference type="PRINTS" id="PR00463">
    <property type="entry name" value="EP450I"/>
</dbReference>
<organism evidence="9">
    <name type="scientific">Sesamum radiatum</name>
    <name type="common">Black benniseed</name>
    <dbReference type="NCBI Taxonomy" id="300843"/>
    <lineage>
        <taxon>Eukaryota</taxon>
        <taxon>Viridiplantae</taxon>
        <taxon>Streptophyta</taxon>
        <taxon>Embryophyta</taxon>
        <taxon>Tracheophyta</taxon>
        <taxon>Spermatophyta</taxon>
        <taxon>Magnoliopsida</taxon>
        <taxon>eudicotyledons</taxon>
        <taxon>Gunneridae</taxon>
        <taxon>Pentapetalae</taxon>
        <taxon>asterids</taxon>
        <taxon>lamiids</taxon>
        <taxon>Lamiales</taxon>
        <taxon>Pedaliaceae</taxon>
        <taxon>Sesamum</taxon>
    </lineage>
</organism>
<accession>A0AAW2VJ37</accession>
<evidence type="ECO:0000256" key="6">
    <source>
        <dbReference type="ARBA" id="ARBA00023004"/>
    </source>
</evidence>
<evidence type="ECO:0000256" key="7">
    <source>
        <dbReference type="PIRSR" id="PIRSR602401-1"/>
    </source>
</evidence>
<dbReference type="GO" id="GO:0016705">
    <property type="term" value="F:oxidoreductase activity, acting on paired donors, with incorporation or reduction of molecular oxygen"/>
    <property type="evidence" value="ECO:0007669"/>
    <property type="project" value="InterPro"/>
</dbReference>
<evidence type="ECO:0000256" key="5">
    <source>
        <dbReference type="ARBA" id="ARBA00023002"/>
    </source>
</evidence>
<dbReference type="GO" id="GO:0006629">
    <property type="term" value="P:lipid metabolic process"/>
    <property type="evidence" value="ECO:0007669"/>
    <property type="project" value="UniProtKB-ARBA"/>
</dbReference>
<evidence type="ECO:0000256" key="2">
    <source>
        <dbReference type="ARBA" id="ARBA00004167"/>
    </source>
</evidence>
<keyword evidence="6 7" id="KW-0408">Iron</keyword>